<reference evidence="3" key="1">
    <citation type="submission" date="2014-07" db="EMBL/GenBank/DDBJ databases">
        <authorList>
            <person name="Zhang J.E."/>
            <person name="Yang H."/>
            <person name="Guo J."/>
            <person name="Deng Z."/>
            <person name="Luo H."/>
            <person name="Luo M."/>
            <person name="Zhao B."/>
        </authorList>
    </citation>
    <scope>NUCLEOTIDE SEQUENCE</scope>
    <source>
        <strain evidence="3">AM4</strain>
    </source>
</reference>
<gene>
    <name evidence="3" type="ORF">AAM4_1469</name>
</gene>
<dbReference type="EMBL" id="LK995500">
    <property type="protein sequence ID" value="CED91301.1"/>
    <property type="molecule type" value="Genomic_DNA"/>
</dbReference>
<protein>
    <submittedName>
        <fullName evidence="3">Bacterial mobilisation protein (MobC)</fullName>
    </submittedName>
</protein>
<proteinExistence type="predicted"/>
<evidence type="ECO:0000313" key="3">
    <source>
        <dbReference type="EMBL" id="CED91301.1"/>
    </source>
</evidence>
<accession>A0A1L7RBN9</accession>
<dbReference type="Pfam" id="PF05713">
    <property type="entry name" value="MobC"/>
    <property type="match status" value="1"/>
</dbReference>
<name>A0A1L7RBN9_9ACTO</name>
<organism evidence="3">
    <name type="scientific">Actinomyces succiniciruminis</name>
    <dbReference type="NCBI Taxonomy" id="1522002"/>
    <lineage>
        <taxon>Bacteria</taxon>
        <taxon>Bacillati</taxon>
        <taxon>Actinomycetota</taxon>
        <taxon>Actinomycetes</taxon>
        <taxon>Actinomycetales</taxon>
        <taxon>Actinomycetaceae</taxon>
        <taxon>Actinomyces</taxon>
    </lineage>
</organism>
<dbReference type="RefSeq" id="WP_210580123.1">
    <property type="nucleotide sequence ID" value="NZ_LK995500.1"/>
</dbReference>
<sequence length="136" mass="15086">MTDTHPAESAPRRDRRRSPRMRNGEQRSRLTVYLSPDERALLEARAANTGESMARILVQSALHPAAAEIQTAADITLAVEQLRWHRRQLAGIATNLNQVAHHANAAHEVPADFARVVAQVDELTDTLSALLAEVRR</sequence>
<feature type="region of interest" description="Disordered" evidence="1">
    <location>
        <begin position="1"/>
        <end position="30"/>
    </location>
</feature>
<evidence type="ECO:0000256" key="1">
    <source>
        <dbReference type="SAM" id="MobiDB-lite"/>
    </source>
</evidence>
<feature type="domain" description="Bacterial mobilisation" evidence="2">
    <location>
        <begin position="87"/>
        <end position="128"/>
    </location>
</feature>
<evidence type="ECO:0000259" key="2">
    <source>
        <dbReference type="Pfam" id="PF05713"/>
    </source>
</evidence>
<dbReference type="InterPro" id="IPR008687">
    <property type="entry name" value="MobC"/>
</dbReference>
<dbReference type="AlphaFoldDB" id="A0A1L7RBN9"/>